<dbReference type="Proteomes" id="UP000218944">
    <property type="component" value="Unassembled WGS sequence"/>
</dbReference>
<evidence type="ECO:0000259" key="2">
    <source>
        <dbReference type="Pfam" id="PF09250"/>
    </source>
</evidence>
<dbReference type="AlphaFoldDB" id="A0A2A2DDL9"/>
<feature type="domain" description="DNA primase/polymerase bifunctional N-terminal" evidence="2">
    <location>
        <begin position="25"/>
        <end position="188"/>
    </location>
</feature>
<name>A0A2A2DDL9_9ACTN</name>
<feature type="region of interest" description="Disordered" evidence="1">
    <location>
        <begin position="198"/>
        <end position="219"/>
    </location>
</feature>
<evidence type="ECO:0000313" key="4">
    <source>
        <dbReference type="Proteomes" id="UP000218944"/>
    </source>
</evidence>
<evidence type="ECO:0000256" key="1">
    <source>
        <dbReference type="SAM" id="MobiDB-lite"/>
    </source>
</evidence>
<dbReference type="SUPFAM" id="SSF56747">
    <property type="entry name" value="Prim-pol domain"/>
    <property type="match status" value="1"/>
</dbReference>
<sequence length="314" mass="35154">MHRVQGARNPRPAPALRLSLPRAGHAVPRLASADIDKVRRWFSGPHRDWNIAAPAITNRVIVLDYDPRDDVLKQDPLCSVERPMTAIEQLKRDAWAERHGRTVHTWEEADQALREFPCTLTATTPSGGNHLFFELDDTQFKDLEFGNKYEGCVDVKWRGYVLVGPSRTKRGSYLWHLPDWPDTPVPLPPAVRRVLLKKMPKPVPPPGGYRTRLDTKGGSPKAKARRVLASCCKRIAGLTDGRRTALRDKTYAMAGYVPCGCLTEAEIRTEMKAAAHACGYEQKAGSREVDRLIDDSIHSGSERPHPGHGHGRCR</sequence>
<gene>
    <name evidence="3" type="ORF">CK936_07530</name>
</gene>
<organism evidence="3 4">
    <name type="scientific">Streptomyces albireticuli</name>
    <dbReference type="NCBI Taxonomy" id="1940"/>
    <lineage>
        <taxon>Bacteria</taxon>
        <taxon>Bacillati</taxon>
        <taxon>Actinomycetota</taxon>
        <taxon>Actinomycetes</taxon>
        <taxon>Kitasatosporales</taxon>
        <taxon>Streptomycetaceae</taxon>
        <taxon>Streptomyces</taxon>
    </lineage>
</organism>
<dbReference type="EMBL" id="NSJV01000142">
    <property type="protein sequence ID" value="PAU49489.1"/>
    <property type="molecule type" value="Genomic_DNA"/>
</dbReference>
<comment type="caution">
    <text evidence="3">The sequence shown here is derived from an EMBL/GenBank/DDBJ whole genome shotgun (WGS) entry which is preliminary data.</text>
</comment>
<accession>A0A2A2DDL9</accession>
<evidence type="ECO:0000313" key="3">
    <source>
        <dbReference type="EMBL" id="PAU49489.1"/>
    </source>
</evidence>
<dbReference type="Pfam" id="PF09250">
    <property type="entry name" value="Prim-Pol"/>
    <property type="match status" value="1"/>
</dbReference>
<keyword evidence="4" id="KW-1185">Reference proteome</keyword>
<protein>
    <recommendedName>
        <fullName evidence="2">DNA primase/polymerase bifunctional N-terminal domain-containing protein</fullName>
    </recommendedName>
</protein>
<reference evidence="3 4" key="1">
    <citation type="submission" date="2017-08" db="EMBL/GenBank/DDBJ databases">
        <title>Genome sequence of Streptomyces albireticuli NRRL B-1670.</title>
        <authorList>
            <person name="Graham D.E."/>
            <person name="Mahan K.M."/>
            <person name="Klingeman D.M."/>
            <person name="Hettich R.L."/>
            <person name="Parry R.J."/>
            <person name="Spain J.C."/>
        </authorList>
    </citation>
    <scope>NUCLEOTIDE SEQUENCE [LARGE SCALE GENOMIC DNA]</scope>
    <source>
        <strain evidence="3 4">NRRL B-1670</strain>
    </source>
</reference>
<dbReference type="InterPro" id="IPR015330">
    <property type="entry name" value="DNA_primase/pol_bifunc_N"/>
</dbReference>
<proteinExistence type="predicted"/>